<comment type="caution">
    <text evidence="2">The sequence shown here is derived from an EMBL/GenBank/DDBJ whole genome shotgun (WGS) entry which is preliminary data.</text>
</comment>
<dbReference type="EMBL" id="BAABME010000246">
    <property type="protein sequence ID" value="GAA0141064.1"/>
    <property type="molecule type" value="Genomic_DNA"/>
</dbReference>
<keyword evidence="1" id="KW-0812">Transmembrane</keyword>
<proteinExistence type="predicted"/>
<name>A0AAV3NPC0_LITER</name>
<accession>A0AAV3NPC0</accession>
<dbReference type="AlphaFoldDB" id="A0AAV3NPC0"/>
<evidence type="ECO:0000313" key="3">
    <source>
        <dbReference type="Proteomes" id="UP001454036"/>
    </source>
</evidence>
<evidence type="ECO:0000313" key="2">
    <source>
        <dbReference type="EMBL" id="GAA0141064.1"/>
    </source>
</evidence>
<keyword evidence="3" id="KW-1185">Reference proteome</keyword>
<keyword evidence="1" id="KW-0472">Membrane</keyword>
<gene>
    <name evidence="2" type="ORF">LIER_02295</name>
</gene>
<dbReference type="Proteomes" id="UP001454036">
    <property type="component" value="Unassembled WGS sequence"/>
</dbReference>
<evidence type="ECO:0000256" key="1">
    <source>
        <dbReference type="SAM" id="Phobius"/>
    </source>
</evidence>
<reference evidence="2 3" key="1">
    <citation type="submission" date="2024-01" db="EMBL/GenBank/DDBJ databases">
        <title>The complete chloroplast genome sequence of Lithospermum erythrorhizon: insights into the phylogenetic relationship among Boraginaceae species and the maternal lineages of purple gromwells.</title>
        <authorList>
            <person name="Okada T."/>
            <person name="Watanabe K."/>
        </authorList>
    </citation>
    <scope>NUCLEOTIDE SEQUENCE [LARGE SCALE GENOMIC DNA]</scope>
</reference>
<sequence length="90" mass="9872">MRKMGGLASSFPFTYAMMLMGSLSLIGFPFLTVEFELGKSHLSKIHVCRRERGAVVTPFVQVATYATRNFATLGQLELLPPFTGASIQSL</sequence>
<protein>
    <submittedName>
        <fullName evidence="2">Uncharacterized protein</fullName>
    </submittedName>
</protein>
<keyword evidence="1" id="KW-1133">Transmembrane helix</keyword>
<feature type="transmembrane region" description="Helical" evidence="1">
    <location>
        <begin position="12"/>
        <end position="33"/>
    </location>
</feature>
<organism evidence="2 3">
    <name type="scientific">Lithospermum erythrorhizon</name>
    <name type="common">Purple gromwell</name>
    <name type="synonym">Lithospermum officinale var. erythrorhizon</name>
    <dbReference type="NCBI Taxonomy" id="34254"/>
    <lineage>
        <taxon>Eukaryota</taxon>
        <taxon>Viridiplantae</taxon>
        <taxon>Streptophyta</taxon>
        <taxon>Embryophyta</taxon>
        <taxon>Tracheophyta</taxon>
        <taxon>Spermatophyta</taxon>
        <taxon>Magnoliopsida</taxon>
        <taxon>eudicotyledons</taxon>
        <taxon>Gunneridae</taxon>
        <taxon>Pentapetalae</taxon>
        <taxon>asterids</taxon>
        <taxon>lamiids</taxon>
        <taxon>Boraginales</taxon>
        <taxon>Boraginaceae</taxon>
        <taxon>Boraginoideae</taxon>
        <taxon>Lithospermeae</taxon>
        <taxon>Lithospermum</taxon>
    </lineage>
</organism>